<keyword evidence="2" id="KW-0285">Flavoprotein</keyword>
<evidence type="ECO:0000313" key="5">
    <source>
        <dbReference type="EMBL" id="RSH93612.1"/>
    </source>
</evidence>
<gene>
    <name evidence="5" type="ORF">EHS25_006258</name>
</gene>
<evidence type="ECO:0000256" key="1">
    <source>
        <dbReference type="ARBA" id="ARBA00009183"/>
    </source>
</evidence>
<name>A0A427YRB0_9TREE</name>
<proteinExistence type="inferred from homology"/>
<protein>
    <recommendedName>
        <fullName evidence="7">Monooxygenase</fullName>
    </recommendedName>
</protein>
<dbReference type="InterPro" id="IPR020946">
    <property type="entry name" value="Flavin_mOase-like"/>
</dbReference>
<sequence length="558" mass="61700">MAGRHQFDQPIRSVAVIGSGPSGLTASRHLSEAGLNVWIFERQAHAGGIWNWQADIAPPLAIPTPPPSTAAFSPALTEATTLYVPRRIIDPHGKERALFSPPNPVYWSLSNNVPTNTMAFKDFPYPPGTDMNINHTLISSYLRSYVKEFGLDRLASFNTRVEKIERLHEPGKPRWRLTLRRVERVGEGVLNEQFWTEVRGLQTQGIGLVAGAYRVKDFDAVTIATGHYNAPYIPSLAGLDAWGKKWPSRIYHSQGYRIPEPYAGQTVLIVGIGTSGIDIAQDLSPQVKKIYMVGKNEIVGPEGYQMMRRGQRRWLPSNGEALPEITSFEDPESAEGMDKGVITLSDGRVITGIDSIIFATGYRYSYPFLANLHQDPGSSAAVGDEELLITSGEHVRNLYRDVFYVPDPTLSFLGLSVNTSAFSFFEYQGIAVARVFSGQAWLPDLAGRRQALASHEAVMGDGKFTHFLGKEGERRYVRETVEWVNRHALENGAKPVEGHSEEWLAASDQIAELITKKYGGGVDVLKKRQEAEASEGAESNQVQADSFRAQASSLVEVR</sequence>
<dbReference type="PANTHER" id="PTHR23023">
    <property type="entry name" value="DIMETHYLANILINE MONOOXYGENASE"/>
    <property type="match status" value="1"/>
</dbReference>
<dbReference type="Gene3D" id="3.50.50.60">
    <property type="entry name" value="FAD/NAD(P)-binding domain"/>
    <property type="match status" value="2"/>
</dbReference>
<accession>A0A427YRB0</accession>
<dbReference type="PRINTS" id="PR00419">
    <property type="entry name" value="ADXRDTASE"/>
</dbReference>
<comment type="similarity">
    <text evidence="1">Belongs to the FMO family.</text>
</comment>
<keyword evidence="6" id="KW-1185">Reference proteome</keyword>
<dbReference type="InterPro" id="IPR050346">
    <property type="entry name" value="FMO-like"/>
</dbReference>
<dbReference type="GO" id="GO:0004499">
    <property type="term" value="F:N,N-dimethylaniline monooxygenase activity"/>
    <property type="evidence" value="ECO:0007669"/>
    <property type="project" value="InterPro"/>
</dbReference>
<evidence type="ECO:0000313" key="6">
    <source>
        <dbReference type="Proteomes" id="UP000279259"/>
    </source>
</evidence>
<dbReference type="SUPFAM" id="SSF51905">
    <property type="entry name" value="FAD/NAD(P)-binding domain"/>
    <property type="match status" value="2"/>
</dbReference>
<dbReference type="Pfam" id="PF00743">
    <property type="entry name" value="FMO-like"/>
    <property type="match status" value="2"/>
</dbReference>
<keyword evidence="4" id="KW-0560">Oxidoreductase</keyword>
<dbReference type="GO" id="GO:0050660">
    <property type="term" value="F:flavin adenine dinucleotide binding"/>
    <property type="evidence" value="ECO:0007669"/>
    <property type="project" value="InterPro"/>
</dbReference>
<dbReference type="EMBL" id="RSCD01000003">
    <property type="protein sequence ID" value="RSH93612.1"/>
    <property type="molecule type" value="Genomic_DNA"/>
</dbReference>
<comment type="caution">
    <text evidence="5">The sequence shown here is derived from an EMBL/GenBank/DDBJ whole genome shotgun (WGS) entry which is preliminary data.</text>
</comment>
<evidence type="ECO:0000256" key="2">
    <source>
        <dbReference type="ARBA" id="ARBA00022630"/>
    </source>
</evidence>
<dbReference type="InterPro" id="IPR036188">
    <property type="entry name" value="FAD/NAD-bd_sf"/>
</dbReference>
<evidence type="ECO:0000256" key="4">
    <source>
        <dbReference type="ARBA" id="ARBA00023002"/>
    </source>
</evidence>
<dbReference type="Pfam" id="PF13450">
    <property type="entry name" value="NAD_binding_8"/>
    <property type="match status" value="1"/>
</dbReference>
<dbReference type="AlphaFoldDB" id="A0A427YRB0"/>
<organism evidence="5 6">
    <name type="scientific">Saitozyma podzolica</name>
    <dbReference type="NCBI Taxonomy" id="1890683"/>
    <lineage>
        <taxon>Eukaryota</taxon>
        <taxon>Fungi</taxon>
        <taxon>Dikarya</taxon>
        <taxon>Basidiomycota</taxon>
        <taxon>Agaricomycotina</taxon>
        <taxon>Tremellomycetes</taxon>
        <taxon>Tremellales</taxon>
        <taxon>Trimorphomycetaceae</taxon>
        <taxon>Saitozyma</taxon>
    </lineage>
</organism>
<evidence type="ECO:0008006" key="7">
    <source>
        <dbReference type="Google" id="ProtNLM"/>
    </source>
</evidence>
<dbReference type="GO" id="GO:0050661">
    <property type="term" value="F:NADP binding"/>
    <property type="evidence" value="ECO:0007669"/>
    <property type="project" value="InterPro"/>
</dbReference>
<reference evidence="5 6" key="1">
    <citation type="submission" date="2018-11" db="EMBL/GenBank/DDBJ databases">
        <title>Genome sequence of Saitozyma podzolica DSM 27192.</title>
        <authorList>
            <person name="Aliyu H."/>
            <person name="Gorte O."/>
            <person name="Ochsenreither K."/>
        </authorList>
    </citation>
    <scope>NUCLEOTIDE SEQUENCE [LARGE SCALE GENOMIC DNA]</scope>
    <source>
        <strain evidence="5 6">DSM 27192</strain>
    </source>
</reference>
<dbReference type="OrthoDB" id="66881at2759"/>
<dbReference type="STRING" id="1890683.A0A427YRB0"/>
<keyword evidence="3" id="KW-0274">FAD</keyword>
<dbReference type="Proteomes" id="UP000279259">
    <property type="component" value="Unassembled WGS sequence"/>
</dbReference>
<evidence type="ECO:0000256" key="3">
    <source>
        <dbReference type="ARBA" id="ARBA00022827"/>
    </source>
</evidence>